<proteinExistence type="predicted"/>
<sequence>MTTRRFQYVLQKKMKM</sequence>
<protein>
    <submittedName>
        <fullName evidence="1">Uncharacterized protein</fullName>
    </submittedName>
</protein>
<name>A0A7J9KFI9_9ROSI</name>
<dbReference type="AlphaFoldDB" id="A0A7J9KFI9"/>
<evidence type="ECO:0000313" key="1">
    <source>
        <dbReference type="EMBL" id="MBA0845225.1"/>
    </source>
</evidence>
<keyword evidence="2" id="KW-1185">Reference proteome</keyword>
<reference evidence="1 2" key="1">
    <citation type="journal article" date="2019" name="Genome Biol. Evol.">
        <title>Insights into the evolution of the New World diploid cottons (Gossypium, subgenus Houzingenia) based on genome sequencing.</title>
        <authorList>
            <person name="Grover C.E."/>
            <person name="Arick M.A. 2nd"/>
            <person name="Thrash A."/>
            <person name="Conover J.L."/>
            <person name="Sanders W.S."/>
            <person name="Peterson D.G."/>
            <person name="Frelichowski J.E."/>
            <person name="Scheffler J.A."/>
            <person name="Scheffler B.E."/>
            <person name="Wendel J.F."/>
        </authorList>
    </citation>
    <scope>NUCLEOTIDE SEQUENCE [LARGE SCALE GENOMIC DNA]</scope>
    <source>
        <strain evidence="1">6</strain>
        <tissue evidence="1">Leaf</tissue>
    </source>
</reference>
<organism evidence="1 2">
    <name type="scientific">Gossypium armourianum</name>
    <dbReference type="NCBI Taxonomy" id="34283"/>
    <lineage>
        <taxon>Eukaryota</taxon>
        <taxon>Viridiplantae</taxon>
        <taxon>Streptophyta</taxon>
        <taxon>Embryophyta</taxon>
        <taxon>Tracheophyta</taxon>
        <taxon>Spermatophyta</taxon>
        <taxon>Magnoliopsida</taxon>
        <taxon>eudicotyledons</taxon>
        <taxon>Gunneridae</taxon>
        <taxon>Pentapetalae</taxon>
        <taxon>rosids</taxon>
        <taxon>malvids</taxon>
        <taxon>Malvales</taxon>
        <taxon>Malvaceae</taxon>
        <taxon>Malvoideae</taxon>
        <taxon>Gossypium</taxon>
    </lineage>
</organism>
<dbReference type="Proteomes" id="UP000593575">
    <property type="component" value="Unassembled WGS sequence"/>
</dbReference>
<comment type="caution">
    <text evidence="1">The sequence shown here is derived from an EMBL/GenBank/DDBJ whole genome shotgun (WGS) entry which is preliminary data.</text>
</comment>
<dbReference type="EMBL" id="JABFAE010414018">
    <property type="protein sequence ID" value="MBA0845225.1"/>
    <property type="molecule type" value="Genomic_DNA"/>
</dbReference>
<gene>
    <name evidence="1" type="ORF">Goarm_022240</name>
</gene>
<accession>A0A7J9KFI9</accession>
<evidence type="ECO:0000313" key="2">
    <source>
        <dbReference type="Proteomes" id="UP000593575"/>
    </source>
</evidence>